<dbReference type="GO" id="GO:0048038">
    <property type="term" value="F:quinone binding"/>
    <property type="evidence" value="ECO:0007669"/>
    <property type="project" value="UniProtKB-KW"/>
</dbReference>
<feature type="domain" description="Vitamin K epoxide reductase" evidence="13">
    <location>
        <begin position="83"/>
        <end position="227"/>
    </location>
</feature>
<feature type="transmembrane region" description="Helical" evidence="12">
    <location>
        <begin position="150"/>
        <end position="168"/>
    </location>
</feature>
<dbReference type="EMBL" id="OV651816">
    <property type="protein sequence ID" value="CAH1110022.1"/>
    <property type="molecule type" value="Genomic_DNA"/>
</dbReference>
<evidence type="ECO:0000256" key="6">
    <source>
        <dbReference type="ARBA" id="ARBA00022824"/>
    </source>
</evidence>
<evidence type="ECO:0000256" key="10">
    <source>
        <dbReference type="ARBA" id="ARBA00023157"/>
    </source>
</evidence>
<dbReference type="InterPro" id="IPR042406">
    <property type="entry name" value="VKORC1/VKORC1L1"/>
</dbReference>
<keyword evidence="11" id="KW-0676">Redox-active center</keyword>
<dbReference type="InterPro" id="IPR012932">
    <property type="entry name" value="VKOR"/>
</dbReference>
<evidence type="ECO:0000256" key="5">
    <source>
        <dbReference type="ARBA" id="ARBA00022719"/>
    </source>
</evidence>
<name>A0A9P0CV69_9CUCU</name>
<comment type="similarity">
    <text evidence="2">Belongs to the VKOR family.</text>
</comment>
<comment type="subcellular location">
    <subcellularLocation>
        <location evidence="1">Endoplasmic reticulum membrane</location>
        <topology evidence="1">Multi-pass membrane protein</topology>
    </subcellularLocation>
</comment>
<dbReference type="OrthoDB" id="17010at2759"/>
<evidence type="ECO:0000256" key="1">
    <source>
        <dbReference type="ARBA" id="ARBA00004477"/>
    </source>
</evidence>
<evidence type="ECO:0000256" key="3">
    <source>
        <dbReference type="ARBA" id="ARBA00012278"/>
    </source>
</evidence>
<evidence type="ECO:0000256" key="8">
    <source>
        <dbReference type="ARBA" id="ARBA00023002"/>
    </source>
</evidence>
<sequence>MELGYPNLPSRIRTHLGCQMSTRSQKVKSQNTQKSKLVNKPNGKQHVIFLTLILLLVLIFQRPKFIWYDFQDFSLFDMLVMSLQRINSLLTFSCLIGLGLSLYAYTVELQLEKNEKYAPMCDISPQMSCSKAFKSQYGKGFGIFEKHSPLYHPNSLFGLMFYSMIATLAQSNSRFTTLFSFIGIGLSNLMSLYFAYILYFILSDLCLVCVGTYIVNVINLILIQFKIKTISTIEEAKELNKKKK</sequence>
<keyword evidence="8" id="KW-0560">Oxidoreductase</keyword>
<dbReference type="GO" id="GO:0047057">
    <property type="term" value="F:vitamin-K-epoxide reductase (warfarin-sensitive) activity"/>
    <property type="evidence" value="ECO:0007669"/>
    <property type="project" value="UniProtKB-EC"/>
</dbReference>
<dbReference type="AlphaFoldDB" id="A0A9P0CV69"/>
<evidence type="ECO:0000259" key="13">
    <source>
        <dbReference type="SMART" id="SM00756"/>
    </source>
</evidence>
<dbReference type="Proteomes" id="UP001153636">
    <property type="component" value="Chromosome 4"/>
</dbReference>
<feature type="transmembrane region" description="Helical" evidence="12">
    <location>
        <begin position="86"/>
        <end position="105"/>
    </location>
</feature>
<feature type="transmembrane region" description="Helical" evidence="12">
    <location>
        <begin position="200"/>
        <end position="223"/>
    </location>
</feature>
<evidence type="ECO:0000256" key="11">
    <source>
        <dbReference type="ARBA" id="ARBA00023284"/>
    </source>
</evidence>
<accession>A0A9P0CV69</accession>
<dbReference type="InterPro" id="IPR038354">
    <property type="entry name" value="VKOR_sf"/>
</dbReference>
<dbReference type="GO" id="GO:0005789">
    <property type="term" value="C:endoplasmic reticulum membrane"/>
    <property type="evidence" value="ECO:0007669"/>
    <property type="project" value="UniProtKB-SubCell"/>
</dbReference>
<proteinExistence type="inferred from homology"/>
<dbReference type="GO" id="GO:0042373">
    <property type="term" value="P:vitamin K metabolic process"/>
    <property type="evidence" value="ECO:0007669"/>
    <property type="project" value="InterPro"/>
</dbReference>
<dbReference type="Gene3D" id="1.20.1440.130">
    <property type="entry name" value="VKOR domain"/>
    <property type="match status" value="1"/>
</dbReference>
<dbReference type="PANTHER" id="PTHR14519:SF8">
    <property type="entry name" value="VITAMIN K EPOXIDE REDUCTASE COMPLEX SUBUNIT 1"/>
    <property type="match status" value="1"/>
</dbReference>
<keyword evidence="15" id="KW-1185">Reference proteome</keyword>
<evidence type="ECO:0000256" key="2">
    <source>
        <dbReference type="ARBA" id="ARBA00006214"/>
    </source>
</evidence>
<dbReference type="CDD" id="cd12917">
    <property type="entry name" value="VKOR_euk"/>
    <property type="match status" value="1"/>
</dbReference>
<organism evidence="14 15">
    <name type="scientific">Psylliodes chrysocephalus</name>
    <dbReference type="NCBI Taxonomy" id="3402493"/>
    <lineage>
        <taxon>Eukaryota</taxon>
        <taxon>Metazoa</taxon>
        <taxon>Ecdysozoa</taxon>
        <taxon>Arthropoda</taxon>
        <taxon>Hexapoda</taxon>
        <taxon>Insecta</taxon>
        <taxon>Pterygota</taxon>
        <taxon>Neoptera</taxon>
        <taxon>Endopterygota</taxon>
        <taxon>Coleoptera</taxon>
        <taxon>Polyphaga</taxon>
        <taxon>Cucujiformia</taxon>
        <taxon>Chrysomeloidea</taxon>
        <taxon>Chrysomelidae</taxon>
        <taxon>Galerucinae</taxon>
        <taxon>Alticini</taxon>
        <taxon>Psylliodes</taxon>
    </lineage>
</organism>
<evidence type="ECO:0000256" key="7">
    <source>
        <dbReference type="ARBA" id="ARBA00022989"/>
    </source>
</evidence>
<keyword evidence="6" id="KW-0256">Endoplasmic reticulum</keyword>
<keyword evidence="7 12" id="KW-1133">Transmembrane helix</keyword>
<gene>
    <name evidence="14" type="ORF">PSYICH_LOCUS10483</name>
</gene>
<dbReference type="EC" id="1.17.4.4" evidence="3"/>
<dbReference type="PANTHER" id="PTHR14519">
    <property type="entry name" value="VITAMIN K EPOXIDE REDUCTASE COMPLEX, SUBUNIT 1"/>
    <property type="match status" value="1"/>
</dbReference>
<evidence type="ECO:0000313" key="14">
    <source>
        <dbReference type="EMBL" id="CAH1110022.1"/>
    </source>
</evidence>
<evidence type="ECO:0000256" key="9">
    <source>
        <dbReference type="ARBA" id="ARBA00023136"/>
    </source>
</evidence>
<keyword evidence="5" id="KW-0874">Quinone</keyword>
<dbReference type="SMART" id="SM00756">
    <property type="entry name" value="VKc"/>
    <property type="match status" value="1"/>
</dbReference>
<evidence type="ECO:0000256" key="12">
    <source>
        <dbReference type="SAM" id="Phobius"/>
    </source>
</evidence>
<evidence type="ECO:0000313" key="15">
    <source>
        <dbReference type="Proteomes" id="UP001153636"/>
    </source>
</evidence>
<keyword evidence="10" id="KW-1015">Disulfide bond</keyword>
<evidence type="ECO:0000256" key="4">
    <source>
        <dbReference type="ARBA" id="ARBA00022692"/>
    </source>
</evidence>
<feature type="transmembrane region" description="Helical" evidence="12">
    <location>
        <begin position="175"/>
        <end position="194"/>
    </location>
</feature>
<dbReference type="Pfam" id="PF07884">
    <property type="entry name" value="VKOR"/>
    <property type="match status" value="1"/>
</dbReference>
<reference evidence="14" key="1">
    <citation type="submission" date="2022-01" db="EMBL/GenBank/DDBJ databases">
        <authorList>
            <person name="King R."/>
        </authorList>
    </citation>
    <scope>NUCLEOTIDE SEQUENCE</scope>
</reference>
<feature type="transmembrane region" description="Helical" evidence="12">
    <location>
        <begin position="47"/>
        <end position="65"/>
    </location>
</feature>
<keyword evidence="9 12" id="KW-0472">Membrane</keyword>
<protein>
    <recommendedName>
        <fullName evidence="3">vitamin-K-epoxide reductase (warfarin-sensitive)</fullName>
        <ecNumber evidence="3">1.17.4.4</ecNumber>
    </recommendedName>
</protein>
<keyword evidence="4 12" id="KW-0812">Transmembrane</keyword>